<evidence type="ECO:0000313" key="2">
    <source>
        <dbReference type="EMBL" id="QSS58451.1"/>
    </source>
</evidence>
<feature type="region of interest" description="Disordered" evidence="1">
    <location>
        <begin position="180"/>
        <end position="215"/>
    </location>
</feature>
<name>A0A8A1LXF2_AJECA</name>
<feature type="compositionally biased region" description="Basic and acidic residues" evidence="1">
    <location>
        <begin position="182"/>
        <end position="192"/>
    </location>
</feature>
<gene>
    <name evidence="2" type="ORF">I7I51_07877</name>
</gene>
<dbReference type="EMBL" id="CP069109">
    <property type="protein sequence ID" value="QSS58451.1"/>
    <property type="molecule type" value="Genomic_DNA"/>
</dbReference>
<proteinExistence type="predicted"/>
<dbReference type="Proteomes" id="UP000663671">
    <property type="component" value="Chromosome 2"/>
</dbReference>
<dbReference type="AlphaFoldDB" id="A0A8A1LXF2"/>
<reference evidence="2" key="1">
    <citation type="submission" date="2021-01" db="EMBL/GenBank/DDBJ databases">
        <title>Chromosome-level genome assembly of a human fungal pathogen reveals clustering of transcriptionally co-regulated genes.</title>
        <authorList>
            <person name="Voorhies M."/>
            <person name="Cohen S."/>
            <person name="Shea T.P."/>
            <person name="Petrus S."/>
            <person name="Munoz J.F."/>
            <person name="Poplawski S."/>
            <person name="Goldman W.E."/>
            <person name="Michael T."/>
            <person name="Cuomo C.A."/>
            <person name="Sil A."/>
            <person name="Beyhan S."/>
        </authorList>
    </citation>
    <scope>NUCLEOTIDE SEQUENCE</scope>
    <source>
        <strain evidence="2">WU24</strain>
    </source>
</reference>
<feature type="region of interest" description="Disordered" evidence="1">
    <location>
        <begin position="99"/>
        <end position="121"/>
    </location>
</feature>
<accession>A0A8A1LXF2</accession>
<protein>
    <submittedName>
        <fullName evidence="2">Uncharacterized protein</fullName>
    </submittedName>
</protein>
<organism evidence="2 3">
    <name type="scientific">Ajellomyces capsulatus</name>
    <name type="common">Darling's disease fungus</name>
    <name type="synonym">Histoplasma capsulatum</name>
    <dbReference type="NCBI Taxonomy" id="5037"/>
    <lineage>
        <taxon>Eukaryota</taxon>
        <taxon>Fungi</taxon>
        <taxon>Dikarya</taxon>
        <taxon>Ascomycota</taxon>
        <taxon>Pezizomycotina</taxon>
        <taxon>Eurotiomycetes</taxon>
        <taxon>Eurotiomycetidae</taxon>
        <taxon>Onygenales</taxon>
        <taxon>Ajellomycetaceae</taxon>
        <taxon>Histoplasma</taxon>
    </lineage>
</organism>
<dbReference type="VEuPathDB" id="FungiDB:I7I51_07877"/>
<evidence type="ECO:0000256" key="1">
    <source>
        <dbReference type="SAM" id="MobiDB-lite"/>
    </source>
</evidence>
<evidence type="ECO:0000313" key="3">
    <source>
        <dbReference type="Proteomes" id="UP000663671"/>
    </source>
</evidence>
<sequence>MTALPGCTLVVRSGVTVDAMENVRELIDVSLGRLDLECGSGPGTIEFEVYELMDMERSLSRRSGTTRPCGVIEPAWWYGCCRKAFAEVVALDQALNPDAGAEDTGDGPGKGAEGFEEAAENDDRVHLAAVAEEGDGYYIHLGGDTHIRRRTDESVTPPAEEQLEDAYMLRPPYGKTWCGSGPERREEFEKSSSVHGPWGSPRKSPSRQHHAEKTMRAHTGVAVGNCDLAEHLNLPWPKEY</sequence>